<dbReference type="SUPFAM" id="SSF161098">
    <property type="entry name" value="MetI-like"/>
    <property type="match status" value="1"/>
</dbReference>
<keyword evidence="3" id="KW-1003">Cell membrane</keyword>
<feature type="transmembrane region" description="Helical" evidence="7">
    <location>
        <begin position="151"/>
        <end position="172"/>
    </location>
</feature>
<evidence type="ECO:0000256" key="1">
    <source>
        <dbReference type="ARBA" id="ARBA00004651"/>
    </source>
</evidence>
<feature type="transmembrane region" description="Helical" evidence="7">
    <location>
        <begin position="192"/>
        <end position="219"/>
    </location>
</feature>
<evidence type="ECO:0000256" key="5">
    <source>
        <dbReference type="ARBA" id="ARBA00022989"/>
    </source>
</evidence>
<dbReference type="GO" id="GO:0055085">
    <property type="term" value="P:transmembrane transport"/>
    <property type="evidence" value="ECO:0007669"/>
    <property type="project" value="InterPro"/>
</dbReference>
<dbReference type="AlphaFoldDB" id="A0A078KR33"/>
<comment type="similarity">
    <text evidence="7">Belongs to the binding-protein-dependent transport system permease family.</text>
</comment>
<organism evidence="9 10">
    <name type="scientific">[Clostridium] cellulosi</name>
    <dbReference type="NCBI Taxonomy" id="29343"/>
    <lineage>
        <taxon>Bacteria</taxon>
        <taxon>Bacillati</taxon>
        <taxon>Bacillota</taxon>
        <taxon>Clostridia</taxon>
        <taxon>Eubacteriales</taxon>
        <taxon>Oscillospiraceae</taxon>
        <taxon>Oscillospiraceae incertae sedis</taxon>
    </lineage>
</organism>
<feature type="transmembrane region" description="Helical" evidence="7">
    <location>
        <begin position="86"/>
        <end position="107"/>
    </location>
</feature>
<dbReference type="Pfam" id="PF00528">
    <property type="entry name" value="BPD_transp_1"/>
    <property type="match status" value="1"/>
</dbReference>
<feature type="domain" description="ABC transmembrane type-1" evidence="8">
    <location>
        <begin position="84"/>
        <end position="280"/>
    </location>
</feature>
<dbReference type="Gene3D" id="1.10.3720.10">
    <property type="entry name" value="MetI-like"/>
    <property type="match status" value="1"/>
</dbReference>
<gene>
    <name evidence="9" type="ORF">CCDG5_1854</name>
</gene>
<dbReference type="STRING" id="29343.CCDG5_1854"/>
<dbReference type="PANTHER" id="PTHR43744:SF9">
    <property type="entry name" value="POLYGALACTURONAN_RHAMNOGALACTURONAN TRANSPORT SYSTEM PERMEASE PROTEIN YTCP"/>
    <property type="match status" value="1"/>
</dbReference>
<dbReference type="PATRIC" id="fig|29343.3.peg.1946"/>
<dbReference type="PROSITE" id="PS50928">
    <property type="entry name" value="ABC_TM1"/>
    <property type="match status" value="1"/>
</dbReference>
<keyword evidence="6 7" id="KW-0472">Membrane</keyword>
<feature type="transmembrane region" description="Helical" evidence="7">
    <location>
        <begin position="272"/>
        <end position="291"/>
    </location>
</feature>
<evidence type="ECO:0000259" key="8">
    <source>
        <dbReference type="PROSITE" id="PS50928"/>
    </source>
</evidence>
<evidence type="ECO:0000313" key="10">
    <source>
        <dbReference type="Proteomes" id="UP000032431"/>
    </source>
</evidence>
<accession>A0A078KR33</accession>
<dbReference type="InterPro" id="IPR000515">
    <property type="entry name" value="MetI-like"/>
</dbReference>
<dbReference type="InterPro" id="IPR035906">
    <property type="entry name" value="MetI-like_sf"/>
</dbReference>
<evidence type="ECO:0000256" key="3">
    <source>
        <dbReference type="ARBA" id="ARBA00022475"/>
    </source>
</evidence>
<evidence type="ECO:0000256" key="6">
    <source>
        <dbReference type="ARBA" id="ARBA00023136"/>
    </source>
</evidence>
<keyword evidence="2 7" id="KW-0813">Transport</keyword>
<dbReference type="CDD" id="cd06261">
    <property type="entry name" value="TM_PBP2"/>
    <property type="match status" value="1"/>
</dbReference>
<name>A0A078KR33_9FIRM</name>
<keyword evidence="5 7" id="KW-1133">Transmembrane helix</keyword>
<evidence type="ECO:0000256" key="4">
    <source>
        <dbReference type="ARBA" id="ARBA00022692"/>
    </source>
</evidence>
<dbReference type="PANTHER" id="PTHR43744">
    <property type="entry name" value="ABC TRANSPORTER PERMEASE PROTEIN MG189-RELATED-RELATED"/>
    <property type="match status" value="1"/>
</dbReference>
<dbReference type="GO" id="GO:0005886">
    <property type="term" value="C:plasma membrane"/>
    <property type="evidence" value="ECO:0007669"/>
    <property type="project" value="UniProtKB-SubCell"/>
</dbReference>
<keyword evidence="10" id="KW-1185">Reference proteome</keyword>
<dbReference type="EMBL" id="LM995447">
    <property type="protein sequence ID" value="CDZ24952.1"/>
    <property type="molecule type" value="Genomic_DNA"/>
</dbReference>
<evidence type="ECO:0000256" key="7">
    <source>
        <dbReference type="RuleBase" id="RU363032"/>
    </source>
</evidence>
<feature type="transmembrane region" description="Helical" evidence="7">
    <location>
        <begin position="119"/>
        <end position="139"/>
    </location>
</feature>
<dbReference type="Proteomes" id="UP000032431">
    <property type="component" value="Chromosome I"/>
</dbReference>
<evidence type="ECO:0000256" key="2">
    <source>
        <dbReference type="ARBA" id="ARBA00022448"/>
    </source>
</evidence>
<proteinExistence type="inferred from homology"/>
<protein>
    <submittedName>
        <fullName evidence="9">Carbohydrate ABC transporter membrane protein 2</fullName>
    </submittedName>
</protein>
<dbReference type="KEGG" id="ccel:CCDG5_1854"/>
<feature type="transmembrane region" description="Helical" evidence="7">
    <location>
        <begin position="20"/>
        <end position="45"/>
    </location>
</feature>
<sequence length="306" mass="34561">MEAARTYKKSKPINAISMPINIVFNVVLIIVTLLCILPIVLIFMISISDERILIEQGYTFFPKKISFATYEYLFKDTASLLDAYKVTIFTTVVGTAISTAMTMMYAYPISRKSFKYRNVFSFIIFFTMLFQGGLVPWYILYTRYLHINDTLLALIMPGFVSAFNCLIIRTFFRQGLPDEILDAAKVDGAGEFYTFVRIVIPLSTPAIATIALFQALFYWNDWYICMLFIQDSKLFNLQYSLYQALNSLEALSSNSVNAAGVGSAVNVPTETMRMAMAILSIGPIVLAYPFFQRYFVKGLTIGAVKG</sequence>
<evidence type="ECO:0000313" key="9">
    <source>
        <dbReference type="EMBL" id="CDZ24952.1"/>
    </source>
</evidence>
<dbReference type="OrthoDB" id="9771544at2"/>
<keyword evidence="4 7" id="KW-0812">Transmembrane</keyword>
<comment type="subcellular location">
    <subcellularLocation>
        <location evidence="1 7">Cell membrane</location>
        <topology evidence="1 7">Multi-pass membrane protein</topology>
    </subcellularLocation>
</comment>
<reference evidence="10" key="1">
    <citation type="submission" date="2014-07" db="EMBL/GenBank/DDBJ databases">
        <authorList>
            <person name="Wibberg D."/>
        </authorList>
    </citation>
    <scope>NUCLEOTIDE SEQUENCE [LARGE SCALE GENOMIC DNA]</scope>
    <source>
        <strain evidence="10">DG5</strain>
    </source>
</reference>
<dbReference type="HOGENOM" id="CLU_016047_1_0_9"/>